<keyword evidence="7" id="KW-1185">Reference proteome</keyword>
<dbReference type="Pfam" id="PF01814">
    <property type="entry name" value="Hemerythrin"/>
    <property type="match status" value="1"/>
</dbReference>
<dbReference type="PANTHER" id="PTHR36438">
    <property type="entry name" value="IRON-SULFUR CLUSTER REPAIR PROTEIN YTFE"/>
    <property type="match status" value="1"/>
</dbReference>
<dbReference type="Gene3D" id="1.20.120.520">
    <property type="entry name" value="nmb1532 protein domain like"/>
    <property type="match status" value="1"/>
</dbReference>
<comment type="caution">
    <text evidence="6">The sequence shown here is derived from an EMBL/GenBank/DDBJ whole genome shotgun (WGS) entry which is preliminary data.</text>
</comment>
<dbReference type="PANTHER" id="PTHR36438:SF1">
    <property type="entry name" value="IRON-SULFUR CLUSTER REPAIR PROTEIN YTFE"/>
    <property type="match status" value="1"/>
</dbReference>
<proteinExistence type="predicted"/>
<organism evidence="6 7">
    <name type="scientific">Albidovulum salinarum</name>
    <dbReference type="NCBI Taxonomy" id="2984153"/>
    <lineage>
        <taxon>Bacteria</taxon>
        <taxon>Pseudomonadati</taxon>
        <taxon>Pseudomonadota</taxon>
        <taxon>Alphaproteobacteria</taxon>
        <taxon>Rhodobacterales</taxon>
        <taxon>Paracoccaceae</taxon>
        <taxon>Albidovulum</taxon>
    </lineage>
</organism>
<evidence type="ECO:0000256" key="3">
    <source>
        <dbReference type="ARBA" id="ARBA00022723"/>
    </source>
</evidence>
<evidence type="ECO:0000256" key="1">
    <source>
        <dbReference type="ARBA" id="ARBA00004496"/>
    </source>
</evidence>
<keyword evidence="3" id="KW-0479">Metal-binding</keyword>
<name>A0ABT2X917_9RHOB</name>
<keyword evidence="2" id="KW-0963">Cytoplasm</keyword>
<dbReference type="RefSeq" id="WP_263340555.1">
    <property type="nucleotide sequence ID" value="NZ_JAOVQO010000030.1"/>
</dbReference>
<protein>
    <submittedName>
        <fullName evidence="6">Hemerythrin domain-containing protein</fullName>
    </submittedName>
</protein>
<dbReference type="Proteomes" id="UP001209535">
    <property type="component" value="Unassembled WGS sequence"/>
</dbReference>
<reference evidence="6 7" key="1">
    <citation type="submission" date="2022-10" db="EMBL/GenBank/DDBJ databases">
        <title>Defluviimonas sp. nov., isolated from ocean surface sediments.</title>
        <authorList>
            <person name="He W."/>
            <person name="Wang L."/>
            <person name="Zhang D.-F."/>
        </authorList>
    </citation>
    <scope>NUCLEOTIDE SEQUENCE [LARGE SCALE GENOMIC DNA]</scope>
    <source>
        <strain evidence="6 7">WL0024</strain>
    </source>
</reference>
<gene>
    <name evidence="6" type="ORF">OEZ60_20870</name>
</gene>
<evidence type="ECO:0000259" key="5">
    <source>
        <dbReference type="Pfam" id="PF01814"/>
    </source>
</evidence>
<comment type="subcellular location">
    <subcellularLocation>
        <location evidence="1">Cytoplasm</location>
    </subcellularLocation>
</comment>
<evidence type="ECO:0000256" key="4">
    <source>
        <dbReference type="ARBA" id="ARBA00023004"/>
    </source>
</evidence>
<keyword evidence="4" id="KW-0408">Iron</keyword>
<sequence length="169" mass="18722">MPDQVPTETGPLIDHIIHRYHETHRRQLPDLAEQARKVETVHFGDPDVPEGLSRYLETMVGTLDLHMQKEERILFPALRAGRVEGIVAPLAAMRADHDGHAADTAAILALTGDLAPPDGACRTWRALYDGLRAFLADLEAHIRLENEVLFPRFESALSAPDAGRPDLGR</sequence>
<dbReference type="CDD" id="cd12108">
    <property type="entry name" value="Hr-like"/>
    <property type="match status" value="1"/>
</dbReference>
<dbReference type="EMBL" id="JAOVQO010000030">
    <property type="protein sequence ID" value="MCU9850441.1"/>
    <property type="molecule type" value="Genomic_DNA"/>
</dbReference>
<evidence type="ECO:0000313" key="7">
    <source>
        <dbReference type="Proteomes" id="UP001209535"/>
    </source>
</evidence>
<evidence type="ECO:0000313" key="6">
    <source>
        <dbReference type="EMBL" id="MCU9850441.1"/>
    </source>
</evidence>
<evidence type="ECO:0000256" key="2">
    <source>
        <dbReference type="ARBA" id="ARBA00022490"/>
    </source>
</evidence>
<dbReference type="InterPro" id="IPR012312">
    <property type="entry name" value="Hemerythrin-like"/>
</dbReference>
<accession>A0ABT2X917</accession>
<dbReference type="InterPro" id="IPR019903">
    <property type="entry name" value="RIC_family"/>
</dbReference>
<feature type="domain" description="Hemerythrin-like" evidence="5">
    <location>
        <begin position="13"/>
        <end position="152"/>
    </location>
</feature>